<evidence type="ECO:0000313" key="4">
    <source>
        <dbReference type="EMBL" id="KAA0203855.1"/>
    </source>
</evidence>
<feature type="region of interest" description="Disordered" evidence="2">
    <location>
        <begin position="242"/>
        <end position="284"/>
    </location>
</feature>
<dbReference type="EC" id="1.2.1.84" evidence="1"/>
<dbReference type="GO" id="GO:0102965">
    <property type="term" value="F:alcohol-forming long-chain fatty acyl-CoA reductase activity"/>
    <property type="evidence" value="ECO:0007669"/>
    <property type="project" value="UniProtKB-EC"/>
</dbReference>
<dbReference type="InterPro" id="IPR026055">
    <property type="entry name" value="FAR"/>
</dbReference>
<dbReference type="Gene3D" id="3.40.50.720">
    <property type="entry name" value="NAD(P)-binding Rossmann-like Domain"/>
    <property type="match status" value="1"/>
</dbReference>
<organism evidence="4">
    <name type="scientific">Hyalella azteca</name>
    <name type="common">Amphipod</name>
    <dbReference type="NCBI Taxonomy" id="294128"/>
    <lineage>
        <taxon>Eukaryota</taxon>
        <taxon>Metazoa</taxon>
        <taxon>Ecdysozoa</taxon>
        <taxon>Arthropoda</taxon>
        <taxon>Crustacea</taxon>
        <taxon>Multicrustacea</taxon>
        <taxon>Malacostraca</taxon>
        <taxon>Eumalacostraca</taxon>
        <taxon>Peracarida</taxon>
        <taxon>Amphipoda</taxon>
        <taxon>Senticaudata</taxon>
        <taxon>Talitrida</taxon>
        <taxon>Talitroidea</taxon>
        <taxon>Hyalellidae</taxon>
        <taxon>Hyalella</taxon>
    </lineage>
</organism>
<gene>
    <name evidence="4" type="ORF">HAZT_HAZT006744</name>
</gene>
<dbReference type="AlphaFoldDB" id="A0A6A0HGJ9"/>
<comment type="caution">
    <text evidence="4">The sequence shown here is derived from an EMBL/GenBank/DDBJ whole genome shotgun (WGS) entry which is preliminary data.</text>
</comment>
<feature type="compositionally biased region" description="Polar residues" evidence="2">
    <location>
        <begin position="61"/>
        <end position="81"/>
    </location>
</feature>
<dbReference type="GO" id="GO:0080019">
    <property type="term" value="F:alcohol-forming very long-chain fatty acyl-CoA reductase activity"/>
    <property type="evidence" value="ECO:0007669"/>
    <property type="project" value="InterPro"/>
</dbReference>
<feature type="region of interest" description="Disordered" evidence="2">
    <location>
        <begin position="57"/>
        <end position="83"/>
    </location>
</feature>
<dbReference type="GO" id="GO:0005777">
    <property type="term" value="C:peroxisome"/>
    <property type="evidence" value="ECO:0007669"/>
    <property type="project" value="TreeGrafter"/>
</dbReference>
<name>A0A6A0HGJ9_HYAAZ</name>
<dbReference type="PANTHER" id="PTHR11011">
    <property type="entry name" value="MALE STERILITY PROTEIN 2-RELATED"/>
    <property type="match status" value="1"/>
</dbReference>
<comment type="function">
    <text evidence="1">Catalyzes the reduction of fatty acyl-CoA to fatty alcohols.</text>
</comment>
<accession>A0A6A0HGJ9</accession>
<sequence>MKVYEGNRRAAAQHQLPSPIYSGPSLNGCIVVENGHSANGSSAAGLSANGSSFNGLSANGPATNGSSAISPSSNAPETNGPSVEAKTFNGVPSTFLSGENNSRTYIPNGDVVNCAPDDGYLCQTNAKEKDLPSISKKFSLSDSVQFRSIEANYSDINSPNNKVEIIKSLRDKDSLRNGSSDLFAVQSCAEDINLSEPCDRVSRNCTVVELGVSEDKPILRDSCYGQVNGSYCDLKKSDPAVTLNMPPNTTNARGAAGPAPSTDDVGASAASNGPLGSESLSSQLMHSPHHLPQFSWSGVESVAEFYRGRALLITGATGFMGKVLVEKLLRSCPAVGKIFLLMRSRGTKDVQTRLQELLKSQ</sequence>
<dbReference type="InterPro" id="IPR036291">
    <property type="entry name" value="NAD(P)-bd_dom_sf"/>
</dbReference>
<keyword evidence="1" id="KW-0443">Lipid metabolism</keyword>
<reference evidence="4" key="1">
    <citation type="submission" date="2014-08" db="EMBL/GenBank/DDBJ databases">
        <authorList>
            <person name="Murali S."/>
            <person name="Richards S."/>
            <person name="Bandaranaike D."/>
            <person name="Bellair M."/>
            <person name="Blankenburg K."/>
            <person name="Chao H."/>
            <person name="Dinh H."/>
            <person name="Doddapaneni H."/>
            <person name="Dugan-Rocha S."/>
            <person name="Elkadiri S."/>
            <person name="Gnanaolivu R."/>
            <person name="Hughes D."/>
            <person name="Lee S."/>
            <person name="Li M."/>
            <person name="Ming W."/>
            <person name="Munidasa M."/>
            <person name="Muniz J."/>
            <person name="Nguyen L."/>
            <person name="Osuji N."/>
            <person name="Pu L.-L."/>
            <person name="Puazo M."/>
            <person name="Skinner E."/>
            <person name="Qu C."/>
            <person name="Quiroz J."/>
            <person name="Raj R."/>
            <person name="Weissenberger G."/>
            <person name="Xin Y."/>
            <person name="Zou X."/>
            <person name="Han Y."/>
            <person name="Worley K."/>
            <person name="Muzny D."/>
            <person name="Gibbs R."/>
        </authorList>
    </citation>
    <scope>NUCLEOTIDE SEQUENCE</scope>
    <source>
        <strain evidence="4">HAZT.00-mixed</strain>
        <tissue evidence="4">Whole organism</tissue>
    </source>
</reference>
<dbReference type="Proteomes" id="UP000711488">
    <property type="component" value="Unassembled WGS sequence"/>
</dbReference>
<comment type="catalytic activity">
    <reaction evidence="1">
        <text>a long-chain fatty acyl-CoA + 2 NADPH + 2 H(+) = a long-chain primary fatty alcohol + 2 NADP(+) + CoA</text>
        <dbReference type="Rhea" id="RHEA:52716"/>
        <dbReference type="ChEBI" id="CHEBI:15378"/>
        <dbReference type="ChEBI" id="CHEBI:57287"/>
        <dbReference type="ChEBI" id="CHEBI:57783"/>
        <dbReference type="ChEBI" id="CHEBI:58349"/>
        <dbReference type="ChEBI" id="CHEBI:77396"/>
        <dbReference type="ChEBI" id="CHEBI:83139"/>
        <dbReference type="EC" id="1.2.1.84"/>
    </reaction>
</comment>
<dbReference type="InterPro" id="IPR013120">
    <property type="entry name" value="FAR_NAD-bd"/>
</dbReference>
<evidence type="ECO:0000256" key="1">
    <source>
        <dbReference type="RuleBase" id="RU363097"/>
    </source>
</evidence>
<dbReference type="Pfam" id="PF07993">
    <property type="entry name" value="NAD_binding_4"/>
    <property type="match status" value="1"/>
</dbReference>
<keyword evidence="1" id="KW-0444">Lipid biosynthesis</keyword>
<dbReference type="PANTHER" id="PTHR11011:SF116">
    <property type="entry name" value="FATTY ACYL-COA REDUCTASE CG5065-RELATED"/>
    <property type="match status" value="1"/>
</dbReference>
<protein>
    <recommendedName>
        <fullName evidence="1">Fatty acyl-CoA reductase</fullName>
        <ecNumber evidence="1">1.2.1.84</ecNumber>
    </recommendedName>
</protein>
<keyword evidence="1" id="KW-0560">Oxidoreductase</keyword>
<keyword evidence="1" id="KW-0521">NADP</keyword>
<feature type="domain" description="Thioester reductase (TE)" evidence="3">
    <location>
        <begin position="313"/>
        <end position="359"/>
    </location>
</feature>
<dbReference type="GO" id="GO:0035336">
    <property type="term" value="P:long-chain fatty-acyl-CoA metabolic process"/>
    <property type="evidence" value="ECO:0007669"/>
    <property type="project" value="TreeGrafter"/>
</dbReference>
<evidence type="ECO:0000256" key="2">
    <source>
        <dbReference type="SAM" id="MobiDB-lite"/>
    </source>
</evidence>
<dbReference type="SUPFAM" id="SSF51735">
    <property type="entry name" value="NAD(P)-binding Rossmann-fold domains"/>
    <property type="match status" value="1"/>
</dbReference>
<evidence type="ECO:0000259" key="3">
    <source>
        <dbReference type="Pfam" id="PF07993"/>
    </source>
</evidence>
<reference evidence="4" key="2">
    <citation type="journal article" date="2018" name="Environ. Sci. Technol.">
        <title>The Toxicogenome of Hyalella azteca: A Model for Sediment Ecotoxicology and Evolutionary Toxicology.</title>
        <authorList>
            <person name="Poynton H.C."/>
            <person name="Hasenbein S."/>
            <person name="Benoit J.B."/>
            <person name="Sepulveda M.S."/>
            <person name="Poelchau M.F."/>
            <person name="Hughes D.S.T."/>
            <person name="Murali S.C."/>
            <person name="Chen S."/>
            <person name="Glastad K.M."/>
            <person name="Goodisman M.A.D."/>
            <person name="Werren J.H."/>
            <person name="Vineis J.H."/>
            <person name="Bowen J.L."/>
            <person name="Friedrich M."/>
            <person name="Jones J."/>
            <person name="Robertson H.M."/>
            <person name="Feyereisen R."/>
            <person name="Mechler-Hickson A."/>
            <person name="Mathers N."/>
            <person name="Lee C.E."/>
            <person name="Colbourne J.K."/>
            <person name="Biales A."/>
            <person name="Johnston J.S."/>
            <person name="Wellborn G.A."/>
            <person name="Rosendale A.J."/>
            <person name="Cridge A.G."/>
            <person name="Munoz-Torres M.C."/>
            <person name="Bain P.A."/>
            <person name="Manny A.R."/>
            <person name="Major K.M."/>
            <person name="Lambert F.N."/>
            <person name="Vulpe C.D."/>
            <person name="Tuck P."/>
            <person name="Blalock B.J."/>
            <person name="Lin Y.Y."/>
            <person name="Smith M.E."/>
            <person name="Ochoa-Acuna H."/>
            <person name="Chen M.M."/>
            <person name="Childers C.P."/>
            <person name="Qu J."/>
            <person name="Dugan S."/>
            <person name="Lee S.L."/>
            <person name="Chao H."/>
            <person name="Dinh H."/>
            <person name="Han Y."/>
            <person name="Doddapaneni H."/>
            <person name="Worley K.C."/>
            <person name="Muzny D.M."/>
            <person name="Gibbs R.A."/>
            <person name="Richards S."/>
        </authorList>
    </citation>
    <scope>NUCLEOTIDE SEQUENCE</scope>
    <source>
        <strain evidence="4">HAZT.00-mixed</strain>
        <tissue evidence="4">Whole organism</tissue>
    </source>
</reference>
<dbReference type="EMBL" id="JQDR03000502">
    <property type="protein sequence ID" value="KAA0203855.1"/>
    <property type="molecule type" value="Genomic_DNA"/>
</dbReference>
<proteinExistence type="inferred from homology"/>
<comment type="similarity">
    <text evidence="1">Belongs to the fatty acyl-CoA reductase family.</text>
</comment>
<reference evidence="4" key="3">
    <citation type="submission" date="2019-06" db="EMBL/GenBank/DDBJ databases">
        <authorList>
            <person name="Poynton C."/>
            <person name="Hasenbein S."/>
            <person name="Benoit J.B."/>
            <person name="Sepulveda M.S."/>
            <person name="Poelchau M.F."/>
            <person name="Murali S.C."/>
            <person name="Chen S."/>
            <person name="Glastad K.M."/>
            <person name="Werren J.H."/>
            <person name="Vineis J.H."/>
            <person name="Bowen J.L."/>
            <person name="Friedrich M."/>
            <person name="Jones J."/>
            <person name="Robertson H.M."/>
            <person name="Feyereisen R."/>
            <person name="Mechler-Hickson A."/>
            <person name="Mathers N."/>
            <person name="Lee C.E."/>
            <person name="Colbourne J.K."/>
            <person name="Biales A."/>
            <person name="Johnston J.S."/>
            <person name="Wellborn G.A."/>
            <person name="Rosendale A.J."/>
            <person name="Cridge A.G."/>
            <person name="Munoz-Torres M.C."/>
            <person name="Bain P.A."/>
            <person name="Manny A.R."/>
            <person name="Major K.M."/>
            <person name="Lambert F.N."/>
            <person name="Vulpe C.D."/>
            <person name="Tuck P."/>
            <person name="Blalock B.J."/>
            <person name="Lin Y.-Y."/>
            <person name="Smith M.E."/>
            <person name="Ochoa-Acuna H."/>
            <person name="Chen M.-J.M."/>
            <person name="Childers C.P."/>
            <person name="Qu J."/>
            <person name="Dugan S."/>
            <person name="Lee S.L."/>
            <person name="Chao H."/>
            <person name="Dinh H."/>
            <person name="Han Y."/>
            <person name="Doddapaneni H."/>
            <person name="Worley K.C."/>
            <person name="Muzny D.M."/>
            <person name="Gibbs R.A."/>
            <person name="Richards S."/>
        </authorList>
    </citation>
    <scope>NUCLEOTIDE SEQUENCE</scope>
    <source>
        <strain evidence="4">HAZT.00-mixed</strain>
        <tissue evidence="4">Whole organism</tissue>
    </source>
</reference>